<protein>
    <submittedName>
        <fullName evidence="2">AP-1 complex-associated regulatory protein isoform A</fullName>
    </submittedName>
</protein>
<dbReference type="PANTHER" id="PTHR34529:SF1">
    <property type="entry name" value="AP-1 COMPLEX-ASSOCIATED REGULATORY PROTEIN"/>
    <property type="match status" value="1"/>
</dbReference>
<dbReference type="GO" id="GO:0034315">
    <property type="term" value="P:regulation of Arp2/3 complex-mediated actin nucleation"/>
    <property type="evidence" value="ECO:0007669"/>
    <property type="project" value="InterPro"/>
</dbReference>
<evidence type="ECO:0000313" key="3">
    <source>
        <dbReference type="Proteomes" id="UP000050525"/>
    </source>
</evidence>
<dbReference type="Proteomes" id="UP000050525">
    <property type="component" value="Unassembled WGS sequence"/>
</dbReference>
<comment type="caution">
    <text evidence="2">The sequence shown here is derived from an EMBL/GenBank/DDBJ whole genome shotgun (WGS) entry which is preliminary data.</text>
</comment>
<dbReference type="InterPro" id="IPR031483">
    <property type="entry name" value="AP1AR"/>
</dbReference>
<dbReference type="Pfam" id="PF15745">
    <property type="entry name" value="AP1AR"/>
    <property type="match status" value="1"/>
</dbReference>
<feature type="region of interest" description="Disordered" evidence="1">
    <location>
        <begin position="22"/>
        <end position="43"/>
    </location>
</feature>
<dbReference type="EMBL" id="AKHW03006071">
    <property type="protein sequence ID" value="KYO24401.1"/>
    <property type="molecule type" value="Genomic_DNA"/>
</dbReference>
<feature type="compositionally biased region" description="Polar residues" evidence="1">
    <location>
        <begin position="217"/>
        <end position="231"/>
    </location>
</feature>
<reference evidence="2 3" key="1">
    <citation type="journal article" date="2012" name="Genome Biol.">
        <title>Sequencing three crocodilian genomes to illuminate the evolution of archosaurs and amniotes.</title>
        <authorList>
            <person name="St John J.A."/>
            <person name="Braun E.L."/>
            <person name="Isberg S.R."/>
            <person name="Miles L.G."/>
            <person name="Chong A.Y."/>
            <person name="Gongora J."/>
            <person name="Dalzell P."/>
            <person name="Moran C."/>
            <person name="Bed'hom B."/>
            <person name="Abzhanov A."/>
            <person name="Burgess S.C."/>
            <person name="Cooksey A.M."/>
            <person name="Castoe T.A."/>
            <person name="Crawford N.G."/>
            <person name="Densmore L.D."/>
            <person name="Drew J.C."/>
            <person name="Edwards S.V."/>
            <person name="Faircloth B.C."/>
            <person name="Fujita M.K."/>
            <person name="Greenwold M.J."/>
            <person name="Hoffmann F.G."/>
            <person name="Howard J.M."/>
            <person name="Iguchi T."/>
            <person name="Janes D.E."/>
            <person name="Khan S.Y."/>
            <person name="Kohno S."/>
            <person name="de Koning A.J."/>
            <person name="Lance S.L."/>
            <person name="McCarthy F.M."/>
            <person name="McCormack J.E."/>
            <person name="Merchant M.E."/>
            <person name="Peterson D.G."/>
            <person name="Pollock D.D."/>
            <person name="Pourmand N."/>
            <person name="Raney B.J."/>
            <person name="Roessler K.A."/>
            <person name="Sanford J.R."/>
            <person name="Sawyer R.H."/>
            <person name="Schmidt C.J."/>
            <person name="Triplett E.W."/>
            <person name="Tuberville T.D."/>
            <person name="Venegas-Anaya M."/>
            <person name="Howard J.T."/>
            <person name="Jarvis E.D."/>
            <person name="Guillette L.J.Jr."/>
            <person name="Glenn T.C."/>
            <person name="Green R.E."/>
            <person name="Ray D.A."/>
        </authorList>
    </citation>
    <scope>NUCLEOTIDE SEQUENCE [LARGE SCALE GENOMIC DNA]</scope>
    <source>
        <strain evidence="2">KSC_2009_1</strain>
    </source>
</reference>
<dbReference type="eggNOG" id="ENOG502QQP6">
    <property type="taxonomic scope" value="Eukaryota"/>
</dbReference>
<dbReference type="PANTHER" id="PTHR34529">
    <property type="entry name" value="AP-1 COMPLEX-ASSOCIATED REGULATORY PROTEIN"/>
    <property type="match status" value="1"/>
</dbReference>
<dbReference type="OrthoDB" id="10069720at2759"/>
<dbReference type="GO" id="GO:0048203">
    <property type="term" value="P:vesicle targeting, trans-Golgi to endosome"/>
    <property type="evidence" value="ECO:0007669"/>
    <property type="project" value="InterPro"/>
</dbReference>
<dbReference type="GO" id="GO:0005829">
    <property type="term" value="C:cytosol"/>
    <property type="evidence" value="ECO:0007669"/>
    <property type="project" value="GOC"/>
</dbReference>
<dbReference type="GO" id="GO:1900025">
    <property type="term" value="P:negative regulation of substrate adhesion-dependent cell spreading"/>
    <property type="evidence" value="ECO:0007669"/>
    <property type="project" value="InterPro"/>
</dbReference>
<dbReference type="GO" id="GO:0035650">
    <property type="term" value="F:AP-1 adaptor complex binding"/>
    <property type="evidence" value="ECO:0007669"/>
    <property type="project" value="InterPro"/>
</dbReference>
<sequence>MSRSKYFRTCSTGEHFTIEFENLVESDEGESPGSSQRPLTEEEIADLRERHYESIAEKQRAVDVKLQSELALQEEKLRIEEEALYAAQREAARAAKQKKLLEHHRLQRIMQRSQVSNNGEYQSSVAEEDFDSYLRNTKFQYEAFRSSRLSSDATVLTPNTESSCDLMTKTKSTSGNDDSTSLDLEWEDEEGMNRMIPMRERSKTEEDILRAALKFGSKQTGSNPTSASDESNGLEWENDFVSAEMDDNGNSEYSGFVNPVLELSVSDLKKSDTNQDR</sequence>
<dbReference type="GO" id="GO:0019894">
    <property type="term" value="F:kinesin binding"/>
    <property type="evidence" value="ECO:0007669"/>
    <property type="project" value="TreeGrafter"/>
</dbReference>
<organism evidence="2 3">
    <name type="scientific">Alligator mississippiensis</name>
    <name type="common">American alligator</name>
    <dbReference type="NCBI Taxonomy" id="8496"/>
    <lineage>
        <taxon>Eukaryota</taxon>
        <taxon>Metazoa</taxon>
        <taxon>Chordata</taxon>
        <taxon>Craniata</taxon>
        <taxon>Vertebrata</taxon>
        <taxon>Euteleostomi</taxon>
        <taxon>Archelosauria</taxon>
        <taxon>Archosauria</taxon>
        <taxon>Crocodylia</taxon>
        <taxon>Alligatoridae</taxon>
        <taxon>Alligatorinae</taxon>
        <taxon>Alligator</taxon>
    </lineage>
</organism>
<keyword evidence="3" id="KW-1185">Reference proteome</keyword>
<evidence type="ECO:0000313" key="2">
    <source>
        <dbReference type="EMBL" id="KYO24401.1"/>
    </source>
</evidence>
<dbReference type="GO" id="GO:0005768">
    <property type="term" value="C:endosome"/>
    <property type="evidence" value="ECO:0007669"/>
    <property type="project" value="TreeGrafter"/>
</dbReference>
<dbReference type="GO" id="GO:2000146">
    <property type="term" value="P:negative regulation of cell motility"/>
    <property type="evidence" value="ECO:0007669"/>
    <property type="project" value="InterPro"/>
</dbReference>
<feature type="region of interest" description="Disordered" evidence="1">
    <location>
        <begin position="213"/>
        <end position="255"/>
    </location>
</feature>
<accession>A0A151MIN3</accession>
<gene>
    <name evidence="2" type="primary">AP1AR</name>
    <name evidence="2" type="ORF">Y1Q_0002037</name>
</gene>
<proteinExistence type="predicted"/>
<name>A0A151MIN3_ALLMI</name>
<evidence type="ECO:0000256" key="1">
    <source>
        <dbReference type="SAM" id="MobiDB-lite"/>
    </source>
</evidence>
<dbReference type="AlphaFoldDB" id="A0A151MIN3"/>